<dbReference type="Gene3D" id="3.30.70.270">
    <property type="match status" value="1"/>
</dbReference>
<dbReference type="PROSITE" id="PS50113">
    <property type="entry name" value="PAC"/>
    <property type="match status" value="2"/>
</dbReference>
<dbReference type="InterPro" id="IPR052155">
    <property type="entry name" value="Biofilm_reg_signaling"/>
</dbReference>
<dbReference type="FunFam" id="3.20.20.450:FF:000001">
    <property type="entry name" value="Cyclic di-GMP phosphodiesterase yahA"/>
    <property type="match status" value="1"/>
</dbReference>
<dbReference type="SMART" id="SM00086">
    <property type="entry name" value="PAC"/>
    <property type="match status" value="2"/>
</dbReference>
<dbReference type="Pfam" id="PF13426">
    <property type="entry name" value="PAS_9"/>
    <property type="match status" value="1"/>
</dbReference>
<dbReference type="SMART" id="SM00052">
    <property type="entry name" value="EAL"/>
    <property type="match status" value="1"/>
</dbReference>
<sequence>MSFSLHVNQLFTRFNKEFTHFILSIRKFYKSTILLLNNKSYVRVVKMIKKFFKKINEQEQLFIENELNLKPEIYDYLNAVVKLDSSGNIISCNQIFLNRFGFNEQDLKNPFFDLLLKDTSSKVNNYFENAISGKTQIFNAVGFPKKGKPIDLKMILIPIKSKTSKEVYVILKDNTDLQKQEKKLNQFIKMREAFDEVDYICSFYYDAINDFLYFSKQIADMLQINPQSTFTPSFNHFLRYVHPEDRERLRDTLQTALNKKTGFEIEYRLIRQDQTFCLVKEQTGILLDKKGNLEGLVGFIQDITDHTISSEVLKKEKQMNILYDNPDVGIWSLDIQRGRYLDISNGVNYITGYTIDDFNNGLQWSSLIHPEDLQTYLSNQPKLATGNIIKHQYRIKHKNGSYRWLQDYVIPELDNNGNMVRLFGLISDITEQKALEEKISFMANYDTLTKLPNRYKFIETLDLLIDQYADTNNKFAVLKLDIDGFKYVNDTLGNQAGDELLILFSNRIQKHLTSKDMLARRGGDEFMILIETIESIEALKILINKMIEGMNKPFNLNGYQLYITASIGISTYPENGLTSLELMRNANLALHQSVKGGKNNYSILSHSSSIQSYKDYSIARDLKKAVENKEMTLYFQPRVNAKTNRIIGAEALIRWNHPEWGLVSPSEFLTIAEENGLITEIDDWVLNEVCRQIRNWKNNSINVVPISINISAVHFLIPNWPNKVATIIQETGIQADDIEFEITESTILSNSEVVKNSIFSLKELGIKISLDDFGTGFSSLSYLTQFPFDLIKIDKSFIRNMHQSDRDLHLTKSIIYMAKGLKLRVVAEGVETVKQLKILQDEDCHEIQGYLFSQPVPLNEFKLLLQKKVLPPVDAEQKAKQSKRRHYRLNFPSPLEADMELVSIAGRRMKLGVSKVLIEDISIGGLRFISNLKLPTRGDVIYQFKSEILGEFITLKGSIVWKEEVNEDLMEYGIEFNINTMERASLSTLLDSFNILLNNGTSLPPYRKVSVAKSQYFK</sequence>
<feature type="domain" description="EAL" evidence="3">
    <location>
        <begin position="615"/>
        <end position="869"/>
    </location>
</feature>
<dbReference type="NCBIfam" id="TIGR00254">
    <property type="entry name" value="GGDEF"/>
    <property type="match status" value="1"/>
</dbReference>
<dbReference type="Gene3D" id="2.10.70.100">
    <property type="match status" value="1"/>
</dbReference>
<feature type="domain" description="PAC" evidence="2">
    <location>
        <begin position="263"/>
        <end position="315"/>
    </location>
</feature>
<dbReference type="Gene3D" id="3.30.450.20">
    <property type="entry name" value="PAS domain"/>
    <property type="match status" value="3"/>
</dbReference>
<dbReference type="SMART" id="SM00267">
    <property type="entry name" value="GGDEF"/>
    <property type="match status" value="1"/>
</dbReference>
<dbReference type="InterPro" id="IPR009875">
    <property type="entry name" value="PilZ_domain"/>
</dbReference>
<dbReference type="InterPro" id="IPR043128">
    <property type="entry name" value="Rev_trsase/Diguanyl_cyclase"/>
</dbReference>
<dbReference type="EMBL" id="RRCT01000012">
    <property type="protein sequence ID" value="RQW74047.1"/>
    <property type="molecule type" value="Genomic_DNA"/>
</dbReference>
<dbReference type="InterPro" id="IPR000700">
    <property type="entry name" value="PAS-assoc_C"/>
</dbReference>
<dbReference type="CDD" id="cd01949">
    <property type="entry name" value="GGDEF"/>
    <property type="match status" value="1"/>
</dbReference>
<feature type="domain" description="PAC" evidence="2">
    <location>
        <begin position="389"/>
        <end position="441"/>
    </location>
</feature>
<dbReference type="InterPro" id="IPR013655">
    <property type="entry name" value="PAS_fold_3"/>
</dbReference>
<evidence type="ECO:0000259" key="2">
    <source>
        <dbReference type="PROSITE" id="PS50113"/>
    </source>
</evidence>
<evidence type="ECO:0000259" key="4">
    <source>
        <dbReference type="PROSITE" id="PS50887"/>
    </source>
</evidence>
<dbReference type="AlphaFoldDB" id="A0A3N9UCJ2"/>
<dbReference type="PROSITE" id="PS50883">
    <property type="entry name" value="EAL"/>
    <property type="match status" value="1"/>
</dbReference>
<dbReference type="Pfam" id="PF07238">
    <property type="entry name" value="PilZ"/>
    <property type="match status" value="1"/>
</dbReference>
<dbReference type="CDD" id="cd01948">
    <property type="entry name" value="EAL"/>
    <property type="match status" value="1"/>
</dbReference>
<dbReference type="PANTHER" id="PTHR44757:SF2">
    <property type="entry name" value="BIOFILM ARCHITECTURE MAINTENANCE PROTEIN MBAA"/>
    <property type="match status" value="1"/>
</dbReference>
<evidence type="ECO:0000259" key="3">
    <source>
        <dbReference type="PROSITE" id="PS50883"/>
    </source>
</evidence>
<dbReference type="NCBIfam" id="TIGR00229">
    <property type="entry name" value="sensory_box"/>
    <property type="match status" value="2"/>
</dbReference>
<dbReference type="SMART" id="SM00091">
    <property type="entry name" value="PAS"/>
    <property type="match status" value="3"/>
</dbReference>
<dbReference type="InterPro" id="IPR001633">
    <property type="entry name" value="EAL_dom"/>
</dbReference>
<dbReference type="Gene3D" id="3.20.20.450">
    <property type="entry name" value="EAL domain"/>
    <property type="match status" value="1"/>
</dbReference>
<dbReference type="SUPFAM" id="SSF55785">
    <property type="entry name" value="PYP-like sensor domain (PAS domain)"/>
    <property type="match status" value="3"/>
</dbReference>
<reference evidence="5 6" key="1">
    <citation type="journal article" date="2013" name="J. Microbiol.">
        <title>Lysinibacillus chungkukjangi sp. nov., isolated from Chungkukjang, Korean fermented soybean food.</title>
        <authorList>
            <person name="Kim S.J."/>
            <person name="Jang Y.H."/>
            <person name="Hamada M."/>
            <person name="Ahn J.H."/>
            <person name="Weon H.Y."/>
            <person name="Suzuki K."/>
            <person name="Whang K.S."/>
            <person name="Kwon S.W."/>
        </authorList>
    </citation>
    <scope>NUCLEOTIDE SEQUENCE [LARGE SCALE GENOMIC DNA]</scope>
    <source>
        <strain evidence="5 6">MCCC 1A12701</strain>
    </source>
</reference>
<dbReference type="SUPFAM" id="SSF141868">
    <property type="entry name" value="EAL domain-like"/>
    <property type="match status" value="1"/>
</dbReference>
<dbReference type="CDD" id="cd00130">
    <property type="entry name" value="PAS"/>
    <property type="match status" value="3"/>
</dbReference>
<feature type="domain" description="PAS" evidence="1">
    <location>
        <begin position="65"/>
        <end position="134"/>
    </location>
</feature>
<accession>A0A3N9UCJ2</accession>
<dbReference type="InterPro" id="IPR035919">
    <property type="entry name" value="EAL_sf"/>
</dbReference>
<evidence type="ECO:0000313" key="6">
    <source>
        <dbReference type="Proteomes" id="UP000274033"/>
    </source>
</evidence>
<dbReference type="Proteomes" id="UP000274033">
    <property type="component" value="Unassembled WGS sequence"/>
</dbReference>
<dbReference type="InterPro" id="IPR035965">
    <property type="entry name" value="PAS-like_dom_sf"/>
</dbReference>
<dbReference type="InterPro" id="IPR001610">
    <property type="entry name" value="PAC"/>
</dbReference>
<evidence type="ECO:0000259" key="1">
    <source>
        <dbReference type="PROSITE" id="PS50112"/>
    </source>
</evidence>
<feature type="domain" description="PAS" evidence="1">
    <location>
        <begin position="315"/>
        <end position="387"/>
    </location>
</feature>
<dbReference type="PROSITE" id="PS50887">
    <property type="entry name" value="GGDEF"/>
    <property type="match status" value="1"/>
</dbReference>
<dbReference type="InterPro" id="IPR029787">
    <property type="entry name" value="Nucleotide_cyclase"/>
</dbReference>
<dbReference type="InterPro" id="IPR000014">
    <property type="entry name" value="PAS"/>
</dbReference>
<feature type="domain" description="GGDEF" evidence="4">
    <location>
        <begin position="473"/>
        <end position="606"/>
    </location>
</feature>
<dbReference type="SUPFAM" id="SSF55073">
    <property type="entry name" value="Nucleotide cyclase"/>
    <property type="match status" value="1"/>
</dbReference>
<feature type="domain" description="PAS" evidence="1">
    <location>
        <begin position="203"/>
        <end position="260"/>
    </location>
</feature>
<organism evidence="5 6">
    <name type="scientific">Lysinibacillus composti</name>
    <dbReference type="NCBI Taxonomy" id="720633"/>
    <lineage>
        <taxon>Bacteria</taxon>
        <taxon>Bacillati</taxon>
        <taxon>Bacillota</taxon>
        <taxon>Bacilli</taxon>
        <taxon>Bacillales</taxon>
        <taxon>Bacillaceae</taxon>
        <taxon>Lysinibacillus</taxon>
    </lineage>
</organism>
<dbReference type="Pfam" id="PF00990">
    <property type="entry name" value="GGDEF"/>
    <property type="match status" value="1"/>
</dbReference>
<dbReference type="Pfam" id="PF00563">
    <property type="entry name" value="EAL"/>
    <property type="match status" value="1"/>
</dbReference>
<dbReference type="PANTHER" id="PTHR44757">
    <property type="entry name" value="DIGUANYLATE CYCLASE DGCP"/>
    <property type="match status" value="1"/>
</dbReference>
<evidence type="ECO:0000313" key="5">
    <source>
        <dbReference type="EMBL" id="RQW74047.1"/>
    </source>
</evidence>
<dbReference type="PROSITE" id="PS50112">
    <property type="entry name" value="PAS"/>
    <property type="match status" value="3"/>
</dbReference>
<name>A0A3N9UCJ2_9BACI</name>
<dbReference type="Pfam" id="PF08447">
    <property type="entry name" value="PAS_3"/>
    <property type="match status" value="2"/>
</dbReference>
<dbReference type="InterPro" id="IPR000160">
    <property type="entry name" value="GGDEF_dom"/>
</dbReference>
<comment type="caution">
    <text evidence="5">The sequence shown here is derived from an EMBL/GenBank/DDBJ whole genome shotgun (WGS) entry which is preliminary data.</text>
</comment>
<dbReference type="GO" id="GO:0035438">
    <property type="term" value="F:cyclic-di-GMP binding"/>
    <property type="evidence" value="ECO:0007669"/>
    <property type="project" value="InterPro"/>
</dbReference>
<keyword evidence="6" id="KW-1185">Reference proteome</keyword>
<proteinExistence type="predicted"/>
<protein>
    <submittedName>
        <fullName evidence="5">EAL domain-containing protein</fullName>
    </submittedName>
</protein>
<gene>
    <name evidence="5" type="ORF">EBB45_12920</name>
</gene>